<reference evidence="4 5" key="1">
    <citation type="journal article" date="2010" name="Plant Cell">
        <title>The Chlorella variabilis NC64A genome reveals adaptation to photosymbiosis, coevolution with viruses, and cryptic sex.</title>
        <authorList>
            <person name="Blanc G."/>
            <person name="Duncan G."/>
            <person name="Agarkova I."/>
            <person name="Borodovsky M."/>
            <person name="Gurnon J."/>
            <person name="Kuo A."/>
            <person name="Lindquist E."/>
            <person name="Lucas S."/>
            <person name="Pangilinan J."/>
            <person name="Polle J."/>
            <person name="Salamov A."/>
            <person name="Terry A."/>
            <person name="Yamada T."/>
            <person name="Dunigan D.D."/>
            <person name="Grigoriev I.V."/>
            <person name="Claverie J.M."/>
            <person name="Van Etten J.L."/>
        </authorList>
    </citation>
    <scope>NUCLEOTIDE SEQUENCE [LARGE SCALE GENOMIC DNA]</scope>
    <source>
        <strain evidence="4 5">NC64A</strain>
    </source>
</reference>
<gene>
    <name evidence="4" type="ORF">CHLNCDRAFT_140465</name>
</gene>
<dbReference type="CDD" id="cd04479">
    <property type="entry name" value="RPA3"/>
    <property type="match status" value="1"/>
</dbReference>
<dbReference type="GO" id="GO:0006260">
    <property type="term" value="P:DNA replication"/>
    <property type="evidence" value="ECO:0007669"/>
    <property type="project" value="InterPro"/>
</dbReference>
<dbReference type="RefSeq" id="XP_005850857.1">
    <property type="nucleotide sequence ID" value="XM_005850795.1"/>
</dbReference>
<dbReference type="GO" id="GO:0006310">
    <property type="term" value="P:DNA recombination"/>
    <property type="evidence" value="ECO:0007669"/>
    <property type="project" value="InterPro"/>
</dbReference>
<sequence length="111" mass="11824">MSSLDVTAPAPRVNFALMGQHIGKRVTIVGRVEGVEGSTLRLKTSDDGLVNVNLQGAAVPQCTFLEVEGVVASPNTLTGEASCSFGDNFDLSNYNELCKLSNGPYRQLFMS</sequence>
<evidence type="ECO:0008006" key="6">
    <source>
        <dbReference type="Google" id="ProtNLM"/>
    </source>
</evidence>
<dbReference type="STRING" id="554065.E1Z5G0"/>
<dbReference type="KEGG" id="cvr:CHLNCDRAFT_140465"/>
<dbReference type="GeneID" id="17358148"/>
<dbReference type="eggNOG" id="ENOG502SBIR">
    <property type="taxonomic scope" value="Eukaryota"/>
</dbReference>
<dbReference type="OrthoDB" id="188186at2759"/>
<dbReference type="AlphaFoldDB" id="E1Z5G0"/>
<protein>
    <recommendedName>
        <fullName evidence="6">Replication factor A protein 3</fullName>
    </recommendedName>
</protein>
<dbReference type="PANTHER" id="PTHR47058:SF3">
    <property type="entry name" value="REPLICATION PROTEIN A 14 KDA SUBUNIT A-RELATED"/>
    <property type="match status" value="1"/>
</dbReference>
<organism evidence="5">
    <name type="scientific">Chlorella variabilis</name>
    <name type="common">Green alga</name>
    <dbReference type="NCBI Taxonomy" id="554065"/>
    <lineage>
        <taxon>Eukaryota</taxon>
        <taxon>Viridiplantae</taxon>
        <taxon>Chlorophyta</taxon>
        <taxon>core chlorophytes</taxon>
        <taxon>Trebouxiophyceae</taxon>
        <taxon>Chlorellales</taxon>
        <taxon>Chlorellaceae</taxon>
        <taxon>Chlorella clade</taxon>
        <taxon>Chlorella</taxon>
    </lineage>
</organism>
<dbReference type="GO" id="GO:0003677">
    <property type="term" value="F:DNA binding"/>
    <property type="evidence" value="ECO:0007669"/>
    <property type="project" value="InterPro"/>
</dbReference>
<dbReference type="EMBL" id="GL433837">
    <property type="protein sequence ID" value="EFN58755.1"/>
    <property type="molecule type" value="Genomic_DNA"/>
</dbReference>
<evidence type="ECO:0000313" key="5">
    <source>
        <dbReference type="Proteomes" id="UP000008141"/>
    </source>
</evidence>
<keyword evidence="3" id="KW-0539">Nucleus</keyword>
<evidence type="ECO:0000256" key="1">
    <source>
        <dbReference type="ARBA" id="ARBA00004123"/>
    </source>
</evidence>
<dbReference type="PANTHER" id="PTHR47058">
    <property type="entry name" value="REPLICATION PROTEIN A 14 KDA SUBUNIT A-RELATED"/>
    <property type="match status" value="1"/>
</dbReference>
<dbReference type="SUPFAM" id="SSF50249">
    <property type="entry name" value="Nucleic acid-binding proteins"/>
    <property type="match status" value="1"/>
</dbReference>
<evidence type="ECO:0000313" key="4">
    <source>
        <dbReference type="EMBL" id="EFN58755.1"/>
    </source>
</evidence>
<proteinExistence type="inferred from homology"/>
<dbReference type="GO" id="GO:0006281">
    <property type="term" value="P:DNA repair"/>
    <property type="evidence" value="ECO:0007669"/>
    <property type="project" value="InterPro"/>
</dbReference>
<dbReference type="InterPro" id="IPR012340">
    <property type="entry name" value="NA-bd_OB-fold"/>
</dbReference>
<keyword evidence="5" id="KW-1185">Reference proteome</keyword>
<evidence type="ECO:0000256" key="2">
    <source>
        <dbReference type="ARBA" id="ARBA00009761"/>
    </source>
</evidence>
<evidence type="ECO:0000256" key="3">
    <source>
        <dbReference type="ARBA" id="ARBA00023242"/>
    </source>
</evidence>
<dbReference type="FunCoup" id="E1Z5G0">
    <property type="interactions" value="97"/>
</dbReference>
<accession>E1Z5G0</accession>
<dbReference type="InParanoid" id="E1Z5G0"/>
<dbReference type="OMA" id="IRAEVWT"/>
<dbReference type="Gene3D" id="2.40.50.140">
    <property type="entry name" value="Nucleic acid-binding proteins"/>
    <property type="match status" value="1"/>
</dbReference>
<dbReference type="GO" id="GO:0031981">
    <property type="term" value="C:nuclear lumen"/>
    <property type="evidence" value="ECO:0007669"/>
    <property type="project" value="UniProtKB-ARBA"/>
</dbReference>
<dbReference type="Pfam" id="PF08661">
    <property type="entry name" value="Rep_fac-A_3"/>
    <property type="match status" value="1"/>
</dbReference>
<dbReference type="Proteomes" id="UP000008141">
    <property type="component" value="Unassembled WGS sequence"/>
</dbReference>
<name>E1Z5G0_CHLVA</name>
<comment type="subcellular location">
    <subcellularLocation>
        <location evidence="1">Nucleus</location>
    </subcellularLocation>
</comment>
<dbReference type="InterPro" id="IPR013970">
    <property type="entry name" value="Rfa2"/>
</dbReference>
<comment type="similarity">
    <text evidence="2">Belongs to the replication factor A protein 3 family.</text>
</comment>